<proteinExistence type="predicted"/>
<evidence type="ECO:0000313" key="2">
    <source>
        <dbReference type="EMBL" id="SVB30565.1"/>
    </source>
</evidence>
<feature type="region of interest" description="Disordered" evidence="1">
    <location>
        <begin position="21"/>
        <end position="42"/>
    </location>
</feature>
<reference evidence="2" key="1">
    <citation type="submission" date="2018-05" db="EMBL/GenBank/DDBJ databases">
        <authorList>
            <person name="Lanie J.A."/>
            <person name="Ng W.-L."/>
            <person name="Kazmierczak K.M."/>
            <person name="Andrzejewski T.M."/>
            <person name="Davidsen T.M."/>
            <person name="Wayne K.J."/>
            <person name="Tettelin H."/>
            <person name="Glass J.I."/>
            <person name="Rusch D."/>
            <person name="Podicherti R."/>
            <person name="Tsui H.-C.T."/>
            <person name="Winkler M.E."/>
        </authorList>
    </citation>
    <scope>NUCLEOTIDE SEQUENCE</scope>
</reference>
<evidence type="ECO:0000256" key="1">
    <source>
        <dbReference type="SAM" id="MobiDB-lite"/>
    </source>
</evidence>
<feature type="non-terminal residue" evidence="2">
    <location>
        <position position="1"/>
    </location>
</feature>
<protein>
    <submittedName>
        <fullName evidence="2">Uncharacterized protein</fullName>
    </submittedName>
</protein>
<dbReference type="EMBL" id="UINC01036501">
    <property type="protein sequence ID" value="SVB30565.1"/>
    <property type="molecule type" value="Genomic_DNA"/>
</dbReference>
<sequence>DFEEKKDYAKRRPDLVKHAANLLDQSHEPDPNWKTPLRPKKN</sequence>
<dbReference type="AlphaFoldDB" id="A0A382CWX2"/>
<name>A0A382CWX2_9ZZZZ</name>
<organism evidence="2">
    <name type="scientific">marine metagenome</name>
    <dbReference type="NCBI Taxonomy" id="408172"/>
    <lineage>
        <taxon>unclassified sequences</taxon>
        <taxon>metagenomes</taxon>
        <taxon>ecological metagenomes</taxon>
    </lineage>
</organism>
<accession>A0A382CWX2</accession>
<gene>
    <name evidence="2" type="ORF">METZ01_LOCUS183419</name>
</gene>